<dbReference type="Gene3D" id="2.160.20.10">
    <property type="entry name" value="Single-stranded right-handed beta-helix, Pectin lyase-like"/>
    <property type="match status" value="2"/>
</dbReference>
<evidence type="ECO:0000313" key="2">
    <source>
        <dbReference type="EMBL" id="MBB3731086.1"/>
    </source>
</evidence>
<reference evidence="2 3" key="1">
    <citation type="submission" date="2020-08" db="EMBL/GenBank/DDBJ databases">
        <title>Sequencing the genomes of 1000 actinobacteria strains.</title>
        <authorList>
            <person name="Klenk H.-P."/>
        </authorList>
    </citation>
    <scope>NUCLEOTIDE SEQUENCE [LARGE SCALE GENOMIC DNA]</scope>
    <source>
        <strain evidence="2 3">DSM 44320</strain>
    </source>
</reference>
<sequence length="567" mass="59732">MLFVDPAGDDSGPGTQERPFATLERARAAAEPGTVVSLRAGVHRLTQPLRLSAADSGVVYQAHGYGTAEQESVVISGGRPVTGWRRDDDGVHRAEVPGLATRQLYVSGRRAARAAITLDHRLTRTETGYVTDDPAPASWQGEVEFVYRGAYPWSEARCPVARISGDDRSATVTMAQPAFGWAARLYHSIISWDGPGAGESNGADAPTSAENSPAFLTEGSFALAGGVLHYLPLPGEDLGEVVAPVLETLLHAVDVHDVSFLGITFADATWLRPSAPEGFLHYHGNGYYDGGLLQTVTFAEGQGQVTVPGDPAAMPGNVIFESASRVTLEGCRFTRMGGVALEFRGEGADNVVRDSVVDDVSGGGVVIGSGALRHRIENTHVHHIGRDYHGSPAILLSGTRDTVLSHNEVNDVPHAGIVVYEGRGAQVLDNLVHDTMQVLADGGGIYVSGSQGLSRDTGALIRGNVVRDTITPYNFGLYTDYGAAWVTVQGNVVHRADAPVVLNVSPPLEHVTFTGNFWDADPGQAPEGVTLSGNTTLAQQAFDDDPGVAAIVAGAGIRPTPSTARGR</sequence>
<dbReference type="SUPFAM" id="SSF51126">
    <property type="entry name" value="Pectin lyase-like"/>
    <property type="match status" value="1"/>
</dbReference>
<dbReference type="Proteomes" id="UP000579945">
    <property type="component" value="Unassembled WGS sequence"/>
</dbReference>
<gene>
    <name evidence="2" type="ORF">FHR33_006946</name>
</gene>
<dbReference type="PANTHER" id="PTHR36453">
    <property type="entry name" value="SECRETED PROTEIN-RELATED"/>
    <property type="match status" value="1"/>
</dbReference>
<accession>A0A7W5V5Q7</accession>
<proteinExistence type="predicted"/>
<protein>
    <recommendedName>
        <fullName evidence="1">Right handed beta helix domain-containing protein</fullName>
    </recommendedName>
</protein>
<dbReference type="AlphaFoldDB" id="A0A7W5V5Q7"/>
<organism evidence="2 3">
    <name type="scientific">Nonomuraea dietziae</name>
    <dbReference type="NCBI Taxonomy" id="65515"/>
    <lineage>
        <taxon>Bacteria</taxon>
        <taxon>Bacillati</taxon>
        <taxon>Actinomycetota</taxon>
        <taxon>Actinomycetes</taxon>
        <taxon>Streptosporangiales</taxon>
        <taxon>Streptosporangiaceae</taxon>
        <taxon>Nonomuraea</taxon>
    </lineage>
</organism>
<dbReference type="SMART" id="SM00710">
    <property type="entry name" value="PbH1"/>
    <property type="match status" value="5"/>
</dbReference>
<dbReference type="Pfam" id="PF13229">
    <property type="entry name" value="Beta_helix"/>
    <property type="match status" value="1"/>
</dbReference>
<evidence type="ECO:0000259" key="1">
    <source>
        <dbReference type="Pfam" id="PF13229"/>
    </source>
</evidence>
<dbReference type="GeneID" id="95393201"/>
<keyword evidence="3" id="KW-1185">Reference proteome</keyword>
<dbReference type="InterPro" id="IPR012334">
    <property type="entry name" value="Pectin_lyas_fold"/>
</dbReference>
<comment type="caution">
    <text evidence="2">The sequence shown here is derived from an EMBL/GenBank/DDBJ whole genome shotgun (WGS) entry which is preliminary data.</text>
</comment>
<dbReference type="RefSeq" id="WP_183656603.1">
    <property type="nucleotide sequence ID" value="NZ_JACIBV010000001.1"/>
</dbReference>
<dbReference type="InterPro" id="IPR006626">
    <property type="entry name" value="PbH1"/>
</dbReference>
<dbReference type="PANTHER" id="PTHR36453:SF1">
    <property type="entry name" value="RIGHT HANDED BETA HELIX DOMAIN-CONTAINING PROTEIN"/>
    <property type="match status" value="1"/>
</dbReference>
<evidence type="ECO:0000313" key="3">
    <source>
        <dbReference type="Proteomes" id="UP000579945"/>
    </source>
</evidence>
<name>A0A7W5V5Q7_9ACTN</name>
<feature type="domain" description="Right handed beta helix" evidence="1">
    <location>
        <begin position="318"/>
        <end position="452"/>
    </location>
</feature>
<dbReference type="EMBL" id="JACIBV010000001">
    <property type="protein sequence ID" value="MBB3731086.1"/>
    <property type="molecule type" value="Genomic_DNA"/>
</dbReference>
<dbReference type="InterPro" id="IPR039448">
    <property type="entry name" value="Beta_helix"/>
</dbReference>
<dbReference type="InterPro" id="IPR011050">
    <property type="entry name" value="Pectin_lyase_fold/virulence"/>
</dbReference>